<comment type="catalytic activity">
    <reaction evidence="2">
        <text>cytidine(34) in elongator tRNA(Met) + acetate + ATP = N(4)-acetylcytidine(34) in elongator tRNA(Met) + AMP + diphosphate</text>
        <dbReference type="Rhea" id="RHEA:58144"/>
        <dbReference type="Rhea" id="RHEA-COMP:10693"/>
        <dbReference type="Rhea" id="RHEA-COMP:10694"/>
        <dbReference type="ChEBI" id="CHEBI:30089"/>
        <dbReference type="ChEBI" id="CHEBI:30616"/>
        <dbReference type="ChEBI" id="CHEBI:33019"/>
        <dbReference type="ChEBI" id="CHEBI:74900"/>
        <dbReference type="ChEBI" id="CHEBI:82748"/>
        <dbReference type="ChEBI" id="CHEBI:456215"/>
    </reaction>
</comment>
<keyword evidence="2" id="KW-0820">tRNA-binding</keyword>
<dbReference type="PANTHER" id="PTHR37825">
    <property type="entry name" value="TRNA(MET) CYTIDINE ACETATE LIGASE"/>
    <property type="match status" value="1"/>
</dbReference>
<dbReference type="PANTHER" id="PTHR37825:SF1">
    <property type="entry name" value="TRNA(MET) CYTIDINE ACETATE LIGASE"/>
    <property type="match status" value="1"/>
</dbReference>
<gene>
    <name evidence="2" type="primary">tmcAL</name>
    <name evidence="3" type="ORF">NCTC13028_00452</name>
</gene>
<dbReference type="EC" id="6.3.4.-" evidence="2"/>
<keyword evidence="2" id="KW-0694">RNA-binding</keyword>
<dbReference type="GO" id="GO:0016740">
    <property type="term" value="F:transferase activity"/>
    <property type="evidence" value="ECO:0007669"/>
    <property type="project" value="UniProtKB-KW"/>
</dbReference>
<dbReference type="RefSeq" id="WP_096635721.1">
    <property type="nucleotide sequence ID" value="NZ_JAAZKZ010000048.1"/>
</dbReference>
<dbReference type="GO" id="GO:0005737">
    <property type="term" value="C:cytoplasm"/>
    <property type="evidence" value="ECO:0007669"/>
    <property type="project" value="UniProtKB-SubCell"/>
</dbReference>
<dbReference type="InterPro" id="IPR008513">
    <property type="entry name" value="tRNA(Met)_cyd_acetate_ligase"/>
</dbReference>
<protein>
    <recommendedName>
        <fullName evidence="2">tRNA(Met) cytidine acetate ligase</fullName>
        <ecNumber evidence="2">6.3.4.-</ecNumber>
    </recommendedName>
</protein>
<keyword evidence="2" id="KW-0067">ATP-binding</keyword>
<feature type="binding site" evidence="2">
    <location>
        <position position="193"/>
    </location>
    <ligand>
        <name>ATP</name>
        <dbReference type="ChEBI" id="CHEBI:30616"/>
    </ligand>
</feature>
<comment type="caution">
    <text evidence="2">Lacks conserved residue(s) required for the propagation of feature annotation.</text>
</comment>
<organism evidence="3 4">
    <name type="scientific">Clostridium cochlearium</name>
    <dbReference type="NCBI Taxonomy" id="1494"/>
    <lineage>
        <taxon>Bacteria</taxon>
        <taxon>Bacillati</taxon>
        <taxon>Bacillota</taxon>
        <taxon>Clostridia</taxon>
        <taxon>Eubacteriales</taxon>
        <taxon>Clostridiaceae</taxon>
        <taxon>Clostridium</taxon>
    </lineage>
</organism>
<sequence>MNITGVIVEYNPFHNGHLYHLNKTKEITNCDGIIAVMSGHFVQRGSPAILDKWTRAKLATLNGVDLVLELPTIYSTSSAEFFAYGAVSLLEGINVVNNICFGSELGDIDFILKVSKILHEEPESFKEDLKNFVDKGMSFPNAREKALINFMSTESNSFNFNNLLCLSNNILAIEYCKNLFRINSNIKPFTIKREGSYYNSLYLSEKLPSATAIRTHLENNKDLDKLVKSVPEHLLNILKKFQNEQYKFPFEEDMFPYIKYKYFSNNKSIENLPDVSEGLHNRIYKALDTSNSLTEAIDMIKTKRYTHTRIKRILCQYFLGMDMINSDELRRKPCPYARILSFNKKGREILKLMKKNSNIPIINKIPKKIDSILNLDINATKCYSLLNKKVNPLDDFLKNPVLNE</sequence>
<dbReference type="Proteomes" id="UP000250223">
    <property type="component" value="Unassembled WGS sequence"/>
</dbReference>
<reference evidence="3 4" key="1">
    <citation type="submission" date="2018-06" db="EMBL/GenBank/DDBJ databases">
        <authorList>
            <consortium name="Pathogen Informatics"/>
            <person name="Doyle S."/>
        </authorList>
    </citation>
    <scope>NUCLEOTIDE SEQUENCE [LARGE SCALE GENOMIC DNA]</scope>
    <source>
        <strain evidence="3 4">NCTC13028</strain>
    </source>
</reference>
<dbReference type="AlphaFoldDB" id="A0A2X2Y663"/>
<dbReference type="GO" id="GO:0006400">
    <property type="term" value="P:tRNA modification"/>
    <property type="evidence" value="ECO:0007669"/>
    <property type="project" value="UniProtKB-UniRule"/>
</dbReference>
<feature type="binding site" evidence="2">
    <location>
        <position position="102"/>
    </location>
    <ligand>
        <name>ATP</name>
        <dbReference type="ChEBI" id="CHEBI:30616"/>
    </ligand>
</feature>
<comment type="subcellular location">
    <subcellularLocation>
        <location evidence="2">Cytoplasm</location>
    </subcellularLocation>
</comment>
<evidence type="ECO:0000256" key="1">
    <source>
        <dbReference type="ARBA" id="ARBA00022694"/>
    </source>
</evidence>
<dbReference type="SUPFAM" id="SSF52374">
    <property type="entry name" value="Nucleotidylyl transferase"/>
    <property type="match status" value="1"/>
</dbReference>
<keyword evidence="2" id="KW-0547">Nucleotide-binding</keyword>
<dbReference type="InterPro" id="IPR014729">
    <property type="entry name" value="Rossmann-like_a/b/a_fold"/>
</dbReference>
<dbReference type="NCBIfam" id="NF010191">
    <property type="entry name" value="PRK13670.1"/>
    <property type="match status" value="1"/>
</dbReference>
<name>A0A2X2Y663_CLOCO</name>
<feature type="binding site" evidence="2">
    <location>
        <begin position="7"/>
        <end position="20"/>
    </location>
    <ligand>
        <name>ATP</name>
        <dbReference type="ChEBI" id="CHEBI:30616"/>
    </ligand>
</feature>
<dbReference type="GO" id="GO:0005524">
    <property type="term" value="F:ATP binding"/>
    <property type="evidence" value="ECO:0007669"/>
    <property type="project" value="UniProtKB-KW"/>
</dbReference>
<evidence type="ECO:0000256" key="2">
    <source>
        <dbReference type="HAMAP-Rule" id="MF_01539"/>
    </source>
</evidence>
<comment type="similarity">
    <text evidence="2">Belongs to the TmcAL family.</text>
</comment>
<feature type="binding site" evidence="2">
    <location>
        <position position="168"/>
    </location>
    <ligand>
        <name>ATP</name>
        <dbReference type="ChEBI" id="CHEBI:30616"/>
    </ligand>
</feature>
<accession>A0A2X2Y663</accession>
<dbReference type="GO" id="GO:0000049">
    <property type="term" value="F:tRNA binding"/>
    <property type="evidence" value="ECO:0007669"/>
    <property type="project" value="UniProtKB-KW"/>
</dbReference>
<dbReference type="EMBL" id="UAWC01000001">
    <property type="protein sequence ID" value="SQB33459.1"/>
    <property type="molecule type" value="Genomic_DNA"/>
</dbReference>
<dbReference type="Pfam" id="PF05636">
    <property type="entry name" value="HIGH_NTase1"/>
    <property type="match status" value="1"/>
</dbReference>
<proteinExistence type="inferred from homology"/>
<dbReference type="HAMAP" id="MF_01539">
    <property type="entry name" value="TmcAL"/>
    <property type="match status" value="1"/>
</dbReference>
<evidence type="ECO:0000313" key="4">
    <source>
        <dbReference type="Proteomes" id="UP000250223"/>
    </source>
</evidence>
<dbReference type="Gene3D" id="3.40.50.620">
    <property type="entry name" value="HUPs"/>
    <property type="match status" value="1"/>
</dbReference>
<keyword evidence="1 2" id="KW-0819">tRNA processing</keyword>
<dbReference type="GO" id="GO:0016879">
    <property type="term" value="F:ligase activity, forming carbon-nitrogen bonds"/>
    <property type="evidence" value="ECO:0007669"/>
    <property type="project" value="UniProtKB-UniRule"/>
</dbReference>
<keyword evidence="2" id="KW-0963">Cytoplasm</keyword>
<keyword evidence="2" id="KW-0436">Ligase</keyword>
<comment type="function">
    <text evidence="2">Catalyzes the formation of N(4)-acetylcytidine (ac(4)C) at the wobble position of elongator tRNA(Met), using acetate and ATP as substrates. First activates an acetate ion to form acetyladenylate (Ac-AMP) and then transfers the acetyl group to tRNA to form ac(4)C34.</text>
</comment>
<evidence type="ECO:0000313" key="3">
    <source>
        <dbReference type="EMBL" id="SQB33459.1"/>
    </source>
</evidence>
<keyword evidence="3" id="KW-0808">Transferase</keyword>